<sequence>MADYFNTNPRDFNYQSLHYKYPLEINGKTKKLNPDNKADGSWQHFIERGPEFKIIKGPEYIQNQQIQKQKEGNQTKRCIEPQYNEQEFKYMQKKRVSINNQNNQNQKPGNLLNLLNKEENVPKISKKQFTNIQQQGEAKEIINYQNNYQSNNKEKKKIFERPSFQISNAQYQVNVEPPSQKLIQSSQIQPKNQLSNINSDHIDSDLDENIAQNQNNQQKQQQQQQSSSQNFQNLKSNQENIISNNIVQQNQEANVQNKDKIFGNTSIQVQPKIISQQNIDE</sequence>
<accession>A0A0V0R857</accession>
<comment type="caution">
    <text evidence="1">The sequence shown here is derived from an EMBL/GenBank/DDBJ whole genome shotgun (WGS) entry which is preliminary data.</text>
</comment>
<dbReference type="InParanoid" id="A0A0V0R857"/>
<organism evidence="1 2">
    <name type="scientific">Pseudocohnilembus persalinus</name>
    <name type="common">Ciliate</name>
    <dbReference type="NCBI Taxonomy" id="266149"/>
    <lineage>
        <taxon>Eukaryota</taxon>
        <taxon>Sar</taxon>
        <taxon>Alveolata</taxon>
        <taxon>Ciliophora</taxon>
        <taxon>Intramacronucleata</taxon>
        <taxon>Oligohymenophorea</taxon>
        <taxon>Scuticociliatia</taxon>
        <taxon>Philasterida</taxon>
        <taxon>Pseudocohnilembidae</taxon>
        <taxon>Pseudocohnilembus</taxon>
    </lineage>
</organism>
<dbReference type="Proteomes" id="UP000054937">
    <property type="component" value="Unassembled WGS sequence"/>
</dbReference>
<keyword evidence="2" id="KW-1185">Reference proteome</keyword>
<protein>
    <submittedName>
        <fullName evidence="1">Uncharacterized protein</fullName>
    </submittedName>
</protein>
<reference evidence="1 2" key="1">
    <citation type="journal article" date="2015" name="Sci. Rep.">
        <title>Genome of the facultative scuticociliatosis pathogen Pseudocohnilembus persalinus provides insight into its virulence through horizontal gene transfer.</title>
        <authorList>
            <person name="Xiong J."/>
            <person name="Wang G."/>
            <person name="Cheng J."/>
            <person name="Tian M."/>
            <person name="Pan X."/>
            <person name="Warren A."/>
            <person name="Jiang C."/>
            <person name="Yuan D."/>
            <person name="Miao W."/>
        </authorList>
    </citation>
    <scope>NUCLEOTIDE SEQUENCE [LARGE SCALE GENOMIC DNA]</scope>
    <source>
        <strain evidence="1">36N120E</strain>
    </source>
</reference>
<dbReference type="AlphaFoldDB" id="A0A0V0R857"/>
<proteinExistence type="predicted"/>
<name>A0A0V0R857_PSEPJ</name>
<evidence type="ECO:0000313" key="1">
    <source>
        <dbReference type="EMBL" id="KRX10658.1"/>
    </source>
</evidence>
<gene>
    <name evidence="1" type="ORF">PPERSA_05478</name>
</gene>
<evidence type="ECO:0000313" key="2">
    <source>
        <dbReference type="Proteomes" id="UP000054937"/>
    </source>
</evidence>
<dbReference type="EMBL" id="LDAU01000025">
    <property type="protein sequence ID" value="KRX10658.1"/>
    <property type="molecule type" value="Genomic_DNA"/>
</dbReference>